<evidence type="ECO:0000256" key="1">
    <source>
        <dbReference type="SAM" id="MobiDB-lite"/>
    </source>
</evidence>
<accession>A0A512IIQ2</accession>
<keyword evidence="3" id="KW-1185">Reference proteome</keyword>
<dbReference type="EMBL" id="BJZS01000169">
    <property type="protein sequence ID" value="GEO97596.1"/>
    <property type="molecule type" value="Genomic_DNA"/>
</dbReference>
<protein>
    <submittedName>
        <fullName evidence="2">Uncharacterized protein</fullName>
    </submittedName>
</protein>
<evidence type="ECO:0000313" key="2">
    <source>
        <dbReference type="EMBL" id="GEO97596.1"/>
    </source>
</evidence>
<organism evidence="2 3">
    <name type="scientific">Kocuria turfanensis</name>
    <dbReference type="NCBI Taxonomy" id="388357"/>
    <lineage>
        <taxon>Bacteria</taxon>
        <taxon>Bacillati</taxon>
        <taxon>Actinomycetota</taxon>
        <taxon>Actinomycetes</taxon>
        <taxon>Micrococcales</taxon>
        <taxon>Micrococcaceae</taxon>
        <taxon>Kocuria</taxon>
    </lineage>
</organism>
<dbReference type="Proteomes" id="UP000321103">
    <property type="component" value="Unassembled WGS sequence"/>
</dbReference>
<dbReference type="AlphaFoldDB" id="A0A512IIQ2"/>
<proteinExistence type="predicted"/>
<feature type="compositionally biased region" description="Low complexity" evidence="1">
    <location>
        <begin position="28"/>
        <end position="52"/>
    </location>
</feature>
<dbReference type="STRING" id="388357.GCA_001580365_03768"/>
<comment type="caution">
    <text evidence="2">The sequence shown here is derived from an EMBL/GenBank/DDBJ whole genome shotgun (WGS) entry which is preliminary data.</text>
</comment>
<evidence type="ECO:0000313" key="3">
    <source>
        <dbReference type="Proteomes" id="UP000321103"/>
    </source>
</evidence>
<sequence length="103" mass="9617">MQSPSTGAAPSSAPGTGGASGAEQVQTSSSSPAAAGGSAEASGPAGAEPVAATNGAAPTGHPGGEGSSATGAKNPLINGQRLEFGLREAVRDAEQSIESGEDL</sequence>
<name>A0A512IIQ2_9MICC</name>
<gene>
    <name evidence="2" type="ORF">KTU01_37190</name>
</gene>
<feature type="region of interest" description="Disordered" evidence="1">
    <location>
        <begin position="1"/>
        <end position="80"/>
    </location>
</feature>
<feature type="compositionally biased region" description="Low complexity" evidence="1">
    <location>
        <begin position="1"/>
        <end position="14"/>
    </location>
</feature>
<reference evidence="2 3" key="1">
    <citation type="submission" date="2019-07" db="EMBL/GenBank/DDBJ databases">
        <title>Whole genome shotgun sequence of Kocuria turfanensis NBRC 107627.</title>
        <authorList>
            <person name="Hosoyama A."/>
            <person name="Uohara A."/>
            <person name="Ohji S."/>
            <person name="Ichikawa N."/>
        </authorList>
    </citation>
    <scope>NUCLEOTIDE SEQUENCE [LARGE SCALE GENOMIC DNA]</scope>
    <source>
        <strain evidence="2 3">NBRC 107627</strain>
    </source>
</reference>